<dbReference type="RefSeq" id="WP_151640165.1">
    <property type="nucleotide sequence ID" value="NZ_WBPB01000074.1"/>
</dbReference>
<comment type="caution">
    <text evidence="1">The sequence shown here is derived from an EMBL/GenBank/DDBJ whole genome shotgun (WGS) entry which is preliminary data.</text>
</comment>
<accession>A0AB34D0H9</accession>
<protein>
    <submittedName>
        <fullName evidence="1">Uncharacterized protein</fullName>
    </submittedName>
</protein>
<reference evidence="1 2" key="1">
    <citation type="submission" date="2019-10" db="EMBL/GenBank/DDBJ databases">
        <title>Bacillus from the desert of Cuatro Cinegas, Coahuila.</title>
        <authorList>
            <person name="Olmedo-Alvarez G."/>
            <person name="Saldana S."/>
            <person name="Barcelo D."/>
        </authorList>
    </citation>
    <scope>NUCLEOTIDE SEQUENCE [LARGE SCALE GENOMIC DNA]</scope>
    <source>
        <strain evidence="1 2">CH101a_3T</strain>
    </source>
</reference>
<dbReference type="Proteomes" id="UP000477920">
    <property type="component" value="Unassembled WGS sequence"/>
</dbReference>
<gene>
    <name evidence="1" type="ORF">F8158_28070</name>
</gene>
<organism evidence="1 2">
    <name type="scientific">Bacillus cereus</name>
    <dbReference type="NCBI Taxonomy" id="1396"/>
    <lineage>
        <taxon>Bacteria</taxon>
        <taxon>Bacillati</taxon>
        <taxon>Bacillota</taxon>
        <taxon>Bacilli</taxon>
        <taxon>Bacillales</taxon>
        <taxon>Bacillaceae</taxon>
        <taxon>Bacillus</taxon>
        <taxon>Bacillus cereus group</taxon>
    </lineage>
</organism>
<sequence length="249" mass="28957">MPTKQEILKNQEKFNLKASPEFRKKFRNMGFFHQFVIGSEFGIENTMEEIFKSHYLISLKSQGLNAEGSLAGTLDIDKEMNRDEYIYFRLGAIVNCNCSRSIIFEIPPKYIQSIEYIDGFFCNDIIQYRKNGDFMSFDYQSHKDTILSIKQGIDILADYVASEFNTEPTQYLTSRTYGELHDGAEFSPEFAIKDRVSIHESDVKIHIVGLSKDLTEKINETMKLYDYQSPIIHKTREDFLQYLFSSSSL</sequence>
<dbReference type="EMBL" id="WBPB01000074">
    <property type="protein sequence ID" value="KAB2491158.1"/>
    <property type="molecule type" value="Genomic_DNA"/>
</dbReference>
<evidence type="ECO:0000313" key="2">
    <source>
        <dbReference type="Proteomes" id="UP000477920"/>
    </source>
</evidence>
<proteinExistence type="predicted"/>
<name>A0AB34D0H9_BACCE</name>
<dbReference type="AlphaFoldDB" id="A0AB34D0H9"/>
<evidence type="ECO:0000313" key="1">
    <source>
        <dbReference type="EMBL" id="KAB2491158.1"/>
    </source>
</evidence>